<feature type="non-terminal residue" evidence="2">
    <location>
        <position position="60"/>
    </location>
</feature>
<dbReference type="EMBL" id="CAACVG010015210">
    <property type="protein sequence ID" value="VEN64239.1"/>
    <property type="molecule type" value="Genomic_DNA"/>
</dbReference>
<organism evidence="2 3">
    <name type="scientific">Callosobruchus maculatus</name>
    <name type="common">Southern cowpea weevil</name>
    <name type="synonym">Pulse bruchid</name>
    <dbReference type="NCBI Taxonomy" id="64391"/>
    <lineage>
        <taxon>Eukaryota</taxon>
        <taxon>Metazoa</taxon>
        <taxon>Ecdysozoa</taxon>
        <taxon>Arthropoda</taxon>
        <taxon>Hexapoda</taxon>
        <taxon>Insecta</taxon>
        <taxon>Pterygota</taxon>
        <taxon>Neoptera</taxon>
        <taxon>Endopterygota</taxon>
        <taxon>Coleoptera</taxon>
        <taxon>Polyphaga</taxon>
        <taxon>Cucujiformia</taxon>
        <taxon>Chrysomeloidea</taxon>
        <taxon>Chrysomelidae</taxon>
        <taxon>Bruchinae</taxon>
        <taxon>Bruchini</taxon>
        <taxon>Callosobruchus</taxon>
    </lineage>
</organism>
<evidence type="ECO:0000256" key="1">
    <source>
        <dbReference type="SAM" id="MobiDB-lite"/>
    </source>
</evidence>
<protein>
    <submittedName>
        <fullName evidence="2">Uncharacterized protein</fullName>
    </submittedName>
</protein>
<gene>
    <name evidence="2" type="ORF">CALMAC_LOCUS20819</name>
</gene>
<reference evidence="2 3" key="1">
    <citation type="submission" date="2019-01" db="EMBL/GenBank/DDBJ databases">
        <authorList>
            <person name="Sayadi A."/>
        </authorList>
    </citation>
    <scope>NUCLEOTIDE SEQUENCE [LARGE SCALE GENOMIC DNA]</scope>
</reference>
<evidence type="ECO:0000313" key="2">
    <source>
        <dbReference type="EMBL" id="VEN64239.1"/>
    </source>
</evidence>
<name>A0A653DVK6_CALMS</name>
<evidence type="ECO:0000313" key="3">
    <source>
        <dbReference type="Proteomes" id="UP000410492"/>
    </source>
</evidence>
<keyword evidence="3" id="KW-1185">Reference proteome</keyword>
<sequence>MTSRGRKVLEILRRQSENIAGVSEPGPSTPRFPSTNSVPELECSESEAEPFSSDHSEYCP</sequence>
<feature type="region of interest" description="Disordered" evidence="1">
    <location>
        <begin position="15"/>
        <end position="60"/>
    </location>
</feature>
<dbReference type="OrthoDB" id="10547414at2759"/>
<proteinExistence type="predicted"/>
<accession>A0A653DVK6</accession>
<dbReference type="AlphaFoldDB" id="A0A653DVK6"/>
<dbReference type="Proteomes" id="UP000410492">
    <property type="component" value="Unassembled WGS sequence"/>
</dbReference>